<dbReference type="PRINTS" id="PR01735">
    <property type="entry name" value="P2Y13PRNCPTR"/>
</dbReference>
<keyword evidence="5 10" id="KW-0297">G-protein coupled receptor</keyword>
<sequence>MPVLNSRITSSPRVEDRCRVMALNCTASLPPPSWTFASLYLLVFITSLLLNCTAAWVFFQIHAHKKTFALYLRNMLAADLLMTLVLPVTIATEAGVGPWWLRSVSCRYTAVLFYCCMYVNILFLGLLALDRYLKIVRPFGVARGSCLYNYSFTRAMAAFVWLAMGALSFPNSILTNQEPTPETAHCCPSLKCALGLWWHELVVYVNTGIFSSVLITLLASYACIYRQVWVSSTRFVAMGRQKPKSQQNILVVVVVFFLCFVPYHLWRIPFTRSQTSHHFSREVAAMLMEGKKITSFLSTCNVCLDPIIYLFMCQSFRSKLAEVLRLVPREAASPDSGSPTDRRRESTVLRLRECSSLV</sequence>
<accession>A0AAD8YZ70</accession>
<dbReference type="Gene3D" id="1.20.1070.10">
    <property type="entry name" value="Rhodopsin 7-helix transmembrane proteins"/>
    <property type="match status" value="1"/>
</dbReference>
<keyword evidence="2" id="KW-1003">Cell membrane</keyword>
<evidence type="ECO:0000256" key="5">
    <source>
        <dbReference type="ARBA" id="ARBA00023040"/>
    </source>
</evidence>
<feature type="domain" description="G-protein coupled receptors family 1 profile" evidence="12">
    <location>
        <begin position="50"/>
        <end position="309"/>
    </location>
</feature>
<evidence type="ECO:0000256" key="8">
    <source>
        <dbReference type="ARBA" id="ARBA00023170"/>
    </source>
</evidence>
<dbReference type="PANTHER" id="PTHR24233">
    <property type="entry name" value="P2Y PURINOCEPTOR-RELATED G-PROTEIN COUPLED RECEPTOR"/>
    <property type="match status" value="1"/>
</dbReference>
<dbReference type="PROSITE" id="PS50262">
    <property type="entry name" value="G_PROTEIN_RECEP_F1_2"/>
    <property type="match status" value="1"/>
</dbReference>
<dbReference type="InterPro" id="IPR008109">
    <property type="entry name" value="P2Y13_rcpt"/>
</dbReference>
<gene>
    <name evidence="13" type="ORF">P4O66_002223</name>
</gene>
<dbReference type="EMBL" id="JAROKS010000021">
    <property type="protein sequence ID" value="KAK1790032.1"/>
    <property type="molecule type" value="Genomic_DNA"/>
</dbReference>
<evidence type="ECO:0000256" key="2">
    <source>
        <dbReference type="ARBA" id="ARBA00022475"/>
    </source>
</evidence>
<keyword evidence="3 10" id="KW-0812">Transmembrane</keyword>
<keyword evidence="6 11" id="KW-0472">Membrane</keyword>
<comment type="subcellular location">
    <subcellularLocation>
        <location evidence="1">Cell membrane</location>
        <topology evidence="1">Multi-pass membrane protein</topology>
    </subcellularLocation>
</comment>
<organism evidence="13 14">
    <name type="scientific">Electrophorus voltai</name>
    <dbReference type="NCBI Taxonomy" id="2609070"/>
    <lineage>
        <taxon>Eukaryota</taxon>
        <taxon>Metazoa</taxon>
        <taxon>Chordata</taxon>
        <taxon>Craniata</taxon>
        <taxon>Vertebrata</taxon>
        <taxon>Euteleostomi</taxon>
        <taxon>Actinopterygii</taxon>
        <taxon>Neopterygii</taxon>
        <taxon>Teleostei</taxon>
        <taxon>Ostariophysi</taxon>
        <taxon>Gymnotiformes</taxon>
        <taxon>Gymnotoidei</taxon>
        <taxon>Gymnotidae</taxon>
        <taxon>Electrophorus</taxon>
    </lineage>
</organism>
<comment type="caution">
    <text evidence="13">The sequence shown here is derived from an EMBL/GenBank/DDBJ whole genome shotgun (WGS) entry which is preliminary data.</text>
</comment>
<dbReference type="GO" id="GO:0005886">
    <property type="term" value="C:plasma membrane"/>
    <property type="evidence" value="ECO:0007669"/>
    <property type="project" value="UniProtKB-SubCell"/>
</dbReference>
<feature type="transmembrane region" description="Helical" evidence="11">
    <location>
        <begin position="39"/>
        <end position="59"/>
    </location>
</feature>
<comment type="similarity">
    <text evidence="10">Belongs to the G-protein coupled receptor 1 family.</text>
</comment>
<keyword evidence="9 10" id="KW-0807">Transducer</keyword>
<keyword evidence="4 11" id="KW-1133">Transmembrane helix</keyword>
<proteinExistence type="inferred from homology"/>
<feature type="transmembrane region" description="Helical" evidence="11">
    <location>
        <begin position="71"/>
        <end position="91"/>
    </location>
</feature>
<evidence type="ECO:0000256" key="10">
    <source>
        <dbReference type="RuleBase" id="RU000688"/>
    </source>
</evidence>
<feature type="transmembrane region" description="Helical" evidence="11">
    <location>
        <begin position="111"/>
        <end position="129"/>
    </location>
</feature>
<dbReference type="Proteomes" id="UP001239994">
    <property type="component" value="Unassembled WGS sequence"/>
</dbReference>
<evidence type="ECO:0000256" key="6">
    <source>
        <dbReference type="ARBA" id="ARBA00023136"/>
    </source>
</evidence>
<protein>
    <recommendedName>
        <fullName evidence="12">G-protein coupled receptors family 1 profile domain-containing protein</fullName>
    </recommendedName>
</protein>
<keyword evidence="14" id="KW-1185">Reference proteome</keyword>
<keyword evidence="8 10" id="KW-0675">Receptor</keyword>
<name>A0AAD8YZ70_9TELE</name>
<evidence type="ECO:0000256" key="3">
    <source>
        <dbReference type="ARBA" id="ARBA00022692"/>
    </source>
</evidence>
<evidence type="ECO:0000313" key="14">
    <source>
        <dbReference type="Proteomes" id="UP001239994"/>
    </source>
</evidence>
<feature type="transmembrane region" description="Helical" evidence="11">
    <location>
        <begin position="203"/>
        <end position="228"/>
    </location>
</feature>
<evidence type="ECO:0000256" key="9">
    <source>
        <dbReference type="ARBA" id="ARBA00023224"/>
    </source>
</evidence>
<dbReference type="PRINTS" id="PR00237">
    <property type="entry name" value="GPCRRHODOPSN"/>
</dbReference>
<dbReference type="GO" id="GO:0045028">
    <property type="term" value="F:G protein-coupled purinergic nucleotide receptor activity"/>
    <property type="evidence" value="ECO:0007669"/>
    <property type="project" value="InterPro"/>
</dbReference>
<dbReference type="Pfam" id="PF00001">
    <property type="entry name" value="7tm_1"/>
    <property type="match status" value="1"/>
</dbReference>
<feature type="transmembrane region" description="Helical" evidence="11">
    <location>
        <begin position="249"/>
        <end position="266"/>
    </location>
</feature>
<evidence type="ECO:0000313" key="13">
    <source>
        <dbReference type="EMBL" id="KAK1790032.1"/>
    </source>
</evidence>
<dbReference type="SUPFAM" id="SSF81321">
    <property type="entry name" value="Family A G protein-coupled receptor-like"/>
    <property type="match status" value="1"/>
</dbReference>
<evidence type="ECO:0000256" key="11">
    <source>
        <dbReference type="SAM" id="Phobius"/>
    </source>
</evidence>
<reference evidence="13" key="1">
    <citation type="submission" date="2023-03" db="EMBL/GenBank/DDBJ databases">
        <title>Electrophorus voltai genome.</title>
        <authorList>
            <person name="Bian C."/>
        </authorList>
    </citation>
    <scope>NUCLEOTIDE SEQUENCE</scope>
    <source>
        <strain evidence="13">CB-2022</strain>
        <tissue evidence="13">Muscle</tissue>
    </source>
</reference>
<dbReference type="PROSITE" id="PS00237">
    <property type="entry name" value="G_PROTEIN_RECEP_F1_1"/>
    <property type="match status" value="1"/>
</dbReference>
<keyword evidence="7" id="KW-1015">Disulfide bond</keyword>
<evidence type="ECO:0000256" key="7">
    <source>
        <dbReference type="ARBA" id="ARBA00023157"/>
    </source>
</evidence>
<dbReference type="InterPro" id="IPR017452">
    <property type="entry name" value="GPCR_Rhodpsn_7TM"/>
</dbReference>
<evidence type="ECO:0000256" key="1">
    <source>
        <dbReference type="ARBA" id="ARBA00004651"/>
    </source>
</evidence>
<feature type="transmembrane region" description="Helical" evidence="11">
    <location>
        <begin position="150"/>
        <end position="169"/>
    </location>
</feature>
<dbReference type="InterPro" id="IPR000276">
    <property type="entry name" value="GPCR_Rhodpsn"/>
</dbReference>
<dbReference type="PRINTS" id="PR01157">
    <property type="entry name" value="P2YPURNOCPTR"/>
</dbReference>
<dbReference type="AlphaFoldDB" id="A0AAD8YZ70"/>
<dbReference type="PANTHER" id="PTHR24233:SF8">
    <property type="entry name" value="G-PROTEIN COUPLED RECEPTOR 87"/>
    <property type="match status" value="1"/>
</dbReference>
<evidence type="ECO:0000256" key="4">
    <source>
        <dbReference type="ARBA" id="ARBA00022989"/>
    </source>
</evidence>
<evidence type="ECO:0000259" key="12">
    <source>
        <dbReference type="PROSITE" id="PS50262"/>
    </source>
</evidence>